<name>A0A8S3YYM9_9EUPU</name>
<comment type="caution">
    <text evidence="2">The sequence shown here is derived from an EMBL/GenBank/DDBJ whole genome shotgun (WGS) entry which is preliminary data.</text>
</comment>
<organism evidence="2 3">
    <name type="scientific">Candidula unifasciata</name>
    <dbReference type="NCBI Taxonomy" id="100452"/>
    <lineage>
        <taxon>Eukaryota</taxon>
        <taxon>Metazoa</taxon>
        <taxon>Spiralia</taxon>
        <taxon>Lophotrochozoa</taxon>
        <taxon>Mollusca</taxon>
        <taxon>Gastropoda</taxon>
        <taxon>Heterobranchia</taxon>
        <taxon>Euthyneura</taxon>
        <taxon>Panpulmonata</taxon>
        <taxon>Eupulmonata</taxon>
        <taxon>Stylommatophora</taxon>
        <taxon>Helicina</taxon>
        <taxon>Helicoidea</taxon>
        <taxon>Geomitridae</taxon>
        <taxon>Candidula</taxon>
    </lineage>
</organism>
<reference evidence="2" key="1">
    <citation type="submission" date="2021-04" db="EMBL/GenBank/DDBJ databases">
        <authorList>
            <consortium name="Molecular Ecology Group"/>
        </authorList>
    </citation>
    <scope>NUCLEOTIDE SEQUENCE</scope>
</reference>
<proteinExistence type="predicted"/>
<feature type="transmembrane region" description="Helical" evidence="1">
    <location>
        <begin position="97"/>
        <end position="119"/>
    </location>
</feature>
<gene>
    <name evidence="2" type="ORF">CUNI_LOCUS7387</name>
</gene>
<evidence type="ECO:0000313" key="3">
    <source>
        <dbReference type="Proteomes" id="UP000678393"/>
    </source>
</evidence>
<evidence type="ECO:0000313" key="2">
    <source>
        <dbReference type="EMBL" id="CAG5121829.1"/>
    </source>
</evidence>
<protein>
    <recommendedName>
        <fullName evidence="4">Transmembrane protein 186</fullName>
    </recommendedName>
</protein>
<accession>A0A8S3YYM9</accession>
<keyword evidence="1" id="KW-1133">Transmembrane helix</keyword>
<evidence type="ECO:0000256" key="1">
    <source>
        <dbReference type="SAM" id="Phobius"/>
    </source>
</evidence>
<dbReference type="OrthoDB" id="7407406at2759"/>
<keyword evidence="1" id="KW-0812">Transmembrane</keyword>
<dbReference type="InterPro" id="IPR045325">
    <property type="entry name" value="TMEM70/TMEM186/TMEM223"/>
</dbReference>
<evidence type="ECO:0008006" key="4">
    <source>
        <dbReference type="Google" id="ProtNLM"/>
    </source>
</evidence>
<keyword evidence="3" id="KW-1185">Reference proteome</keyword>
<dbReference type="AlphaFoldDB" id="A0A8S3YYM9"/>
<dbReference type="Proteomes" id="UP000678393">
    <property type="component" value="Unassembled WGS sequence"/>
</dbReference>
<keyword evidence="1" id="KW-0472">Membrane</keyword>
<dbReference type="EMBL" id="CAJHNH020001169">
    <property type="protein sequence ID" value="CAG5121829.1"/>
    <property type="molecule type" value="Genomic_DNA"/>
</dbReference>
<dbReference type="Pfam" id="PF06979">
    <property type="entry name" value="TMEM70"/>
    <property type="match status" value="1"/>
</dbReference>
<feature type="transmembrane region" description="Helical" evidence="1">
    <location>
        <begin position="131"/>
        <end position="151"/>
    </location>
</feature>
<sequence length="236" mass="27166">MNMFSFGLCAKARPALLLKGPFFLAGPAYQAATCRQLSALNRVKISHANNLALVITKRQIQFKPSERKLPVQLSRNNWDKVPSDFELVYQNSLKNWIWGYYITQTVMVSGCCLFAFYELQDLLNTLSKRDLQLAFVCCSIFFLSFAFYNVFASRACIRIYYNSQTGQFVAVRRTFWGHLRKIFYTPSDVTVCDKNIGDAEAKIIIKVKGKKFNLLSDDFESPIFFNMHCYNAGERN</sequence>